<evidence type="ECO:0000313" key="3">
    <source>
        <dbReference type="EMBL" id="SDY78275.1"/>
    </source>
</evidence>
<feature type="region of interest" description="Disordered" evidence="1">
    <location>
        <begin position="1"/>
        <end position="20"/>
    </location>
</feature>
<evidence type="ECO:0000256" key="1">
    <source>
        <dbReference type="SAM" id="MobiDB-lite"/>
    </source>
</evidence>
<feature type="transmembrane region" description="Helical" evidence="2">
    <location>
        <begin position="226"/>
        <end position="246"/>
    </location>
</feature>
<reference evidence="4" key="1">
    <citation type="submission" date="2016-10" db="EMBL/GenBank/DDBJ databases">
        <authorList>
            <person name="Varghese N."/>
            <person name="Submissions S."/>
        </authorList>
    </citation>
    <scope>NUCLEOTIDE SEQUENCE [LARGE SCALE GENOMIC DNA]</scope>
    <source>
        <strain evidence="4">DSM 44718</strain>
    </source>
</reference>
<evidence type="ECO:0000256" key="2">
    <source>
        <dbReference type="SAM" id="Phobius"/>
    </source>
</evidence>
<dbReference type="AlphaFoldDB" id="A0A1H3MQ19"/>
<organism evidence="3 4">
    <name type="scientific">Asanoa ishikariensis</name>
    <dbReference type="NCBI Taxonomy" id="137265"/>
    <lineage>
        <taxon>Bacteria</taxon>
        <taxon>Bacillati</taxon>
        <taxon>Actinomycetota</taxon>
        <taxon>Actinomycetes</taxon>
        <taxon>Micromonosporales</taxon>
        <taxon>Micromonosporaceae</taxon>
        <taxon>Asanoa</taxon>
    </lineage>
</organism>
<feature type="region of interest" description="Disordered" evidence="1">
    <location>
        <begin position="26"/>
        <end position="47"/>
    </location>
</feature>
<keyword evidence="2" id="KW-0472">Membrane</keyword>
<accession>A0A1H3MQ19</accession>
<keyword evidence="4" id="KW-1185">Reference proteome</keyword>
<feature type="compositionally biased region" description="Polar residues" evidence="1">
    <location>
        <begin position="30"/>
        <end position="47"/>
    </location>
</feature>
<feature type="transmembrane region" description="Helical" evidence="2">
    <location>
        <begin position="196"/>
        <end position="219"/>
    </location>
</feature>
<name>A0A1H3MQ19_9ACTN</name>
<feature type="transmembrane region" description="Helical" evidence="2">
    <location>
        <begin position="164"/>
        <end position="190"/>
    </location>
</feature>
<keyword evidence="2" id="KW-1133">Transmembrane helix</keyword>
<proteinExistence type="predicted"/>
<dbReference type="Proteomes" id="UP000199632">
    <property type="component" value="Unassembled WGS sequence"/>
</dbReference>
<dbReference type="RefSeq" id="WP_090788715.1">
    <property type="nucleotide sequence ID" value="NZ_BOND01000018.1"/>
</dbReference>
<dbReference type="EMBL" id="FNQB01000001">
    <property type="protein sequence ID" value="SDY78275.1"/>
    <property type="molecule type" value="Genomic_DNA"/>
</dbReference>
<gene>
    <name evidence="3" type="ORF">SAMN05421684_1526</name>
</gene>
<keyword evidence="2" id="KW-0812">Transmembrane</keyword>
<evidence type="ECO:0000313" key="4">
    <source>
        <dbReference type="Proteomes" id="UP000199632"/>
    </source>
</evidence>
<protein>
    <submittedName>
        <fullName evidence="3">Uncharacterized protein</fullName>
    </submittedName>
</protein>
<sequence>MGTDGTAATGVIADPAPGEGVETLPIVPSTGPNPAPSQTGGVVGTSERQITTPGVPIITGLDTVAGPETAVGNALSGVSTGNGAAGTLTSPVSNGATGTLIEPAPQVGDGESPAGTEPVSVERLPTRLSLNKAKHAAAAQNGIFRLGDLVHSDARPTPESAHMLGVCAWGTALALAGVGVGIRGLAAIIGGIAPGWYQPALIAVGLIGVLLTVGAFVTIQRRYTPWLMLAFATIPLAVSIALTIIAL</sequence>
<dbReference type="OrthoDB" id="3389587at2"/>
<dbReference type="STRING" id="137265.SAMN05421684_1526"/>